<proteinExistence type="inferred from homology"/>
<evidence type="ECO:0000256" key="4">
    <source>
        <dbReference type="ARBA" id="ARBA00023008"/>
    </source>
</evidence>
<keyword evidence="5" id="KW-0406">Ion transport</keyword>
<organism evidence="9 10">
    <name type="scientific">Pichia kluyveri</name>
    <name type="common">Yeast</name>
    <dbReference type="NCBI Taxonomy" id="36015"/>
    <lineage>
        <taxon>Eukaryota</taxon>
        <taxon>Fungi</taxon>
        <taxon>Dikarya</taxon>
        <taxon>Ascomycota</taxon>
        <taxon>Saccharomycotina</taxon>
        <taxon>Pichiomycetes</taxon>
        <taxon>Pichiales</taxon>
        <taxon>Pichiaceae</taxon>
        <taxon>Pichia</taxon>
    </lineage>
</organism>
<dbReference type="GO" id="GO:0005829">
    <property type="term" value="C:cytosol"/>
    <property type="evidence" value="ECO:0007669"/>
    <property type="project" value="TreeGrafter"/>
</dbReference>
<dbReference type="GO" id="GO:0006825">
    <property type="term" value="P:copper ion transport"/>
    <property type="evidence" value="ECO:0007669"/>
    <property type="project" value="UniProtKB-KW"/>
</dbReference>
<dbReference type="InterPro" id="IPR006121">
    <property type="entry name" value="HMA_dom"/>
</dbReference>
<comment type="similarity">
    <text evidence="7">Belongs to the ATX1 family.</text>
</comment>
<evidence type="ECO:0000259" key="8">
    <source>
        <dbReference type="PROSITE" id="PS50846"/>
    </source>
</evidence>
<evidence type="ECO:0000256" key="3">
    <source>
        <dbReference type="ARBA" id="ARBA00022796"/>
    </source>
</evidence>
<dbReference type="PANTHER" id="PTHR46365:SF1">
    <property type="entry name" value="COPPER TRANSPORT PROTEIN ATOX1"/>
    <property type="match status" value="1"/>
</dbReference>
<protein>
    <submittedName>
        <fullName evidence="9">Copper metallochaperone</fullName>
    </submittedName>
</protein>
<dbReference type="CDD" id="cd00371">
    <property type="entry name" value="HMA"/>
    <property type="match status" value="1"/>
</dbReference>
<comment type="caution">
    <text evidence="9">The sequence shown here is derived from an EMBL/GenBank/DDBJ whole genome shotgun (WGS) entry which is preliminary data.</text>
</comment>
<dbReference type="Gene3D" id="3.30.70.100">
    <property type="match status" value="1"/>
</dbReference>
<keyword evidence="10" id="KW-1185">Reference proteome</keyword>
<dbReference type="AlphaFoldDB" id="A0AAV5QZS6"/>
<dbReference type="GO" id="GO:0016531">
    <property type="term" value="F:copper chaperone activity"/>
    <property type="evidence" value="ECO:0007669"/>
    <property type="project" value="TreeGrafter"/>
</dbReference>
<dbReference type="FunFam" id="3.30.70.100:FF:000008">
    <property type="entry name" value="Copper transport protein ATOX1"/>
    <property type="match status" value="1"/>
</dbReference>
<keyword evidence="4" id="KW-0186">Copper</keyword>
<keyword evidence="2" id="KW-0479">Metal-binding</keyword>
<dbReference type="InterPro" id="IPR036163">
    <property type="entry name" value="HMA_dom_sf"/>
</dbReference>
<sequence>MTNHYQFDVSMSCSGCSGAVERALSKLKGVTSVKTDLKSQTVDVETTPDVEFETVQAKIAKTGKTINGGRTL</sequence>
<keyword evidence="6" id="KW-0143">Chaperone</keyword>
<dbReference type="SUPFAM" id="SSF55008">
    <property type="entry name" value="HMA, heavy metal-associated domain"/>
    <property type="match status" value="1"/>
</dbReference>
<evidence type="ECO:0000256" key="6">
    <source>
        <dbReference type="ARBA" id="ARBA00023186"/>
    </source>
</evidence>
<evidence type="ECO:0000313" key="9">
    <source>
        <dbReference type="EMBL" id="GMM44507.1"/>
    </source>
</evidence>
<keyword evidence="1" id="KW-0813">Transport</keyword>
<reference evidence="9 10" key="1">
    <citation type="journal article" date="2023" name="Elife">
        <title>Identification of key yeast species and microbe-microbe interactions impacting larval growth of Drosophila in the wild.</title>
        <authorList>
            <person name="Mure A."/>
            <person name="Sugiura Y."/>
            <person name="Maeda R."/>
            <person name="Honda K."/>
            <person name="Sakurai N."/>
            <person name="Takahashi Y."/>
            <person name="Watada M."/>
            <person name="Katoh T."/>
            <person name="Gotoh A."/>
            <person name="Gotoh Y."/>
            <person name="Taniguchi I."/>
            <person name="Nakamura K."/>
            <person name="Hayashi T."/>
            <person name="Katayama T."/>
            <person name="Uemura T."/>
            <person name="Hattori Y."/>
        </authorList>
    </citation>
    <scope>NUCLEOTIDE SEQUENCE [LARGE SCALE GENOMIC DNA]</scope>
    <source>
        <strain evidence="9 10">PK-24</strain>
    </source>
</reference>
<dbReference type="Proteomes" id="UP001378960">
    <property type="component" value="Unassembled WGS sequence"/>
</dbReference>
<dbReference type="EMBL" id="BTGB01000001">
    <property type="protein sequence ID" value="GMM44507.1"/>
    <property type="molecule type" value="Genomic_DNA"/>
</dbReference>
<dbReference type="PANTHER" id="PTHR46365">
    <property type="entry name" value="COPPER TRANSPORT PROTEIN ATOX1"/>
    <property type="match status" value="1"/>
</dbReference>
<evidence type="ECO:0000256" key="7">
    <source>
        <dbReference type="ARBA" id="ARBA00038171"/>
    </source>
</evidence>
<dbReference type="InterPro" id="IPR051881">
    <property type="entry name" value="Copper_transport_ATOX1-like"/>
</dbReference>
<evidence type="ECO:0000313" key="10">
    <source>
        <dbReference type="Proteomes" id="UP001378960"/>
    </source>
</evidence>
<evidence type="ECO:0000256" key="2">
    <source>
        <dbReference type="ARBA" id="ARBA00022723"/>
    </source>
</evidence>
<name>A0AAV5QZS6_PICKL</name>
<feature type="domain" description="HMA" evidence="8">
    <location>
        <begin position="2"/>
        <end position="67"/>
    </location>
</feature>
<keyword evidence="3" id="KW-0187">Copper transport</keyword>
<evidence type="ECO:0000256" key="1">
    <source>
        <dbReference type="ARBA" id="ARBA00022448"/>
    </source>
</evidence>
<evidence type="ECO:0000256" key="5">
    <source>
        <dbReference type="ARBA" id="ARBA00023065"/>
    </source>
</evidence>
<gene>
    <name evidence="9" type="ORF">DAPK24_010820</name>
</gene>
<accession>A0AAV5QZS6</accession>
<dbReference type="GO" id="GO:0046872">
    <property type="term" value="F:metal ion binding"/>
    <property type="evidence" value="ECO:0007669"/>
    <property type="project" value="UniProtKB-KW"/>
</dbReference>
<dbReference type="Pfam" id="PF00403">
    <property type="entry name" value="HMA"/>
    <property type="match status" value="1"/>
</dbReference>
<dbReference type="PROSITE" id="PS50846">
    <property type="entry name" value="HMA_2"/>
    <property type="match status" value="1"/>
</dbReference>